<dbReference type="KEGG" id="glz:GLAREA_13079"/>
<gene>
    <name evidence="2" type="ORF">GLAREA_13079</name>
</gene>
<proteinExistence type="predicted"/>
<dbReference type="AlphaFoldDB" id="S3DDG4"/>
<organism evidence="2 3">
    <name type="scientific">Glarea lozoyensis (strain ATCC 20868 / MF5171)</name>
    <dbReference type="NCBI Taxonomy" id="1116229"/>
    <lineage>
        <taxon>Eukaryota</taxon>
        <taxon>Fungi</taxon>
        <taxon>Dikarya</taxon>
        <taxon>Ascomycota</taxon>
        <taxon>Pezizomycotina</taxon>
        <taxon>Leotiomycetes</taxon>
        <taxon>Helotiales</taxon>
        <taxon>Helotiaceae</taxon>
        <taxon>Glarea</taxon>
    </lineage>
</organism>
<dbReference type="HOGENOM" id="CLU_731681_0_0_1"/>
<evidence type="ECO:0000313" key="2">
    <source>
        <dbReference type="EMBL" id="EPE30031.1"/>
    </source>
</evidence>
<name>S3DDG4_GLAL2</name>
<dbReference type="EMBL" id="KE145366">
    <property type="protein sequence ID" value="EPE30031.1"/>
    <property type="molecule type" value="Genomic_DNA"/>
</dbReference>
<dbReference type="STRING" id="1116229.S3DDG4"/>
<dbReference type="GeneID" id="19472119"/>
<sequence>MVKLQKPIRLNDPSAASCPRHRGPRHRLVLPDPPAPPRLYTQTHALLLHWAADDIGVLPQLSLLSQVLSSVYHFTSILTCAIPSDYPQDFVQGCLQGFIDRWSGESNLLVVYYSGHGEIDKGGGLRWCAFKQPPGSKIQVPELSWTRLQKLLESTLSDALLVLDSCASAGSVSFAPVSNILTDSLSRSTTRHRSRSNSAGTQATTEILAACGFETTAPGLGPDSFFNLLVTELCSPSLIRREFSIAELHRRVLSKAVLKGGEARSPVYVRVRGEVGGGSLVLGNRRLSDRRLGVCIKESKRILLELDTRFQQREKDLNICADGKECALEDPCDGLDEECPQLVQVEQRTSKNVAFDKVVVQELSGKEVVLDMEGREIR</sequence>
<keyword evidence="3" id="KW-1185">Reference proteome</keyword>
<feature type="region of interest" description="Disordered" evidence="1">
    <location>
        <begin position="1"/>
        <end position="26"/>
    </location>
</feature>
<accession>S3DDG4</accession>
<protein>
    <submittedName>
        <fullName evidence="2">Uncharacterized protein</fullName>
    </submittedName>
</protein>
<dbReference type="Proteomes" id="UP000016922">
    <property type="component" value="Unassembled WGS sequence"/>
</dbReference>
<dbReference type="OrthoDB" id="4760831at2759"/>
<evidence type="ECO:0000313" key="3">
    <source>
        <dbReference type="Proteomes" id="UP000016922"/>
    </source>
</evidence>
<reference evidence="2 3" key="1">
    <citation type="journal article" date="2013" name="BMC Genomics">
        <title>Genomics-driven discovery of the pneumocandin biosynthetic gene cluster in the fungus Glarea lozoyensis.</title>
        <authorList>
            <person name="Chen L."/>
            <person name="Yue Q."/>
            <person name="Zhang X."/>
            <person name="Xiang M."/>
            <person name="Wang C."/>
            <person name="Li S."/>
            <person name="Che Y."/>
            <person name="Ortiz-Lopez F.J."/>
            <person name="Bills G.F."/>
            <person name="Liu X."/>
            <person name="An Z."/>
        </authorList>
    </citation>
    <scope>NUCLEOTIDE SEQUENCE [LARGE SCALE GENOMIC DNA]</scope>
    <source>
        <strain evidence="3">ATCC 20868 / MF5171</strain>
    </source>
</reference>
<dbReference type="RefSeq" id="XP_008082927.1">
    <property type="nucleotide sequence ID" value="XM_008084736.1"/>
</dbReference>
<evidence type="ECO:0000256" key="1">
    <source>
        <dbReference type="SAM" id="MobiDB-lite"/>
    </source>
</evidence>